<evidence type="ECO:0000256" key="4">
    <source>
        <dbReference type="ARBA" id="ARBA00022989"/>
    </source>
</evidence>
<feature type="transmembrane region" description="Helical" evidence="7">
    <location>
        <begin position="282"/>
        <end position="300"/>
    </location>
</feature>
<keyword evidence="3 7" id="KW-0812">Transmembrane</keyword>
<gene>
    <name evidence="8" type="ORF">GCM10025751_44030</name>
</gene>
<feature type="transmembrane region" description="Helical" evidence="7">
    <location>
        <begin position="234"/>
        <end position="254"/>
    </location>
</feature>
<feature type="transmembrane region" description="Helical" evidence="7">
    <location>
        <begin position="59"/>
        <end position="85"/>
    </location>
</feature>
<evidence type="ECO:0000313" key="9">
    <source>
        <dbReference type="Proteomes" id="UP001501729"/>
    </source>
</evidence>
<dbReference type="RefSeq" id="WP_227773532.1">
    <property type="nucleotide sequence ID" value="NZ_BAABKX010000018.1"/>
</dbReference>
<evidence type="ECO:0000313" key="8">
    <source>
        <dbReference type="EMBL" id="GAA5059715.1"/>
    </source>
</evidence>
<organism evidence="8 9">
    <name type="scientific">Haladaptatus pallidirubidus</name>
    <dbReference type="NCBI Taxonomy" id="1008152"/>
    <lineage>
        <taxon>Archaea</taxon>
        <taxon>Methanobacteriati</taxon>
        <taxon>Methanobacteriota</taxon>
        <taxon>Stenosarchaea group</taxon>
        <taxon>Halobacteria</taxon>
        <taxon>Halobacteriales</taxon>
        <taxon>Haladaptataceae</taxon>
        <taxon>Haladaptatus</taxon>
    </lineage>
</organism>
<feature type="transmembrane region" description="Helical" evidence="7">
    <location>
        <begin position="14"/>
        <end position="47"/>
    </location>
</feature>
<sequence length="422" mass="45839">MSGEEGQLRERARLAWWIIGLVLGVVMLFVFYVFAGTFALGLFMYYSARPVYDRLEARLGYPGVTAITSLLAVSLPILLLVAYAVAVSAMEVAEIAGRSLSGYEGVLQPYLDLSSLTVRPQRILDLARENQSVFTRFGGTELLGGVADAVSAFGLTLLQLFVALAFAFYFLRDDDKLVRWFRRRIADERSTAYSYGKAVDDDLQTVYFGSILHAFVVAVVAGIAYNLANLVAPPGVAIPLPTLLGLLTGVASLVPQIGTKLVYVPIALLLVVRALGDGLASLWFPFAYVVGIVLVLDVATETIIRRYTGGRNLHVGLMLFAYIFGPLLFGWYGLFIGPLLLVLLVQFNRLVLPELIQGKPTPTEYSVPDSEAEEGTVADEALETGEGRKGEGSETTGEEKGDVEELESQDESQEESGKSGEN</sequence>
<dbReference type="AlphaFoldDB" id="A0AAV3UN40"/>
<feature type="transmembrane region" description="Helical" evidence="7">
    <location>
        <begin position="312"/>
        <end position="329"/>
    </location>
</feature>
<feature type="region of interest" description="Disordered" evidence="6">
    <location>
        <begin position="362"/>
        <end position="422"/>
    </location>
</feature>
<dbReference type="EMBL" id="BAABKX010000018">
    <property type="protein sequence ID" value="GAA5059715.1"/>
    <property type="molecule type" value="Genomic_DNA"/>
</dbReference>
<feature type="transmembrane region" description="Helical" evidence="7">
    <location>
        <begin position="206"/>
        <end position="228"/>
    </location>
</feature>
<protein>
    <submittedName>
        <fullName evidence="8">AI-2E family transporter</fullName>
    </submittedName>
</protein>
<keyword evidence="4 7" id="KW-1133">Transmembrane helix</keyword>
<dbReference type="Proteomes" id="UP001501729">
    <property type="component" value="Unassembled WGS sequence"/>
</dbReference>
<evidence type="ECO:0000256" key="6">
    <source>
        <dbReference type="SAM" id="MobiDB-lite"/>
    </source>
</evidence>
<feature type="compositionally biased region" description="Acidic residues" evidence="6">
    <location>
        <begin position="401"/>
        <end position="414"/>
    </location>
</feature>
<dbReference type="PANTHER" id="PTHR21716">
    <property type="entry name" value="TRANSMEMBRANE PROTEIN"/>
    <property type="match status" value="1"/>
</dbReference>
<dbReference type="GO" id="GO:0016020">
    <property type="term" value="C:membrane"/>
    <property type="evidence" value="ECO:0007669"/>
    <property type="project" value="UniProtKB-SubCell"/>
</dbReference>
<evidence type="ECO:0000256" key="7">
    <source>
        <dbReference type="SAM" id="Phobius"/>
    </source>
</evidence>
<reference evidence="8 9" key="1">
    <citation type="journal article" date="2019" name="Int. J. Syst. Evol. Microbiol.">
        <title>The Global Catalogue of Microorganisms (GCM) 10K type strain sequencing project: providing services to taxonomists for standard genome sequencing and annotation.</title>
        <authorList>
            <consortium name="The Broad Institute Genomics Platform"/>
            <consortium name="The Broad Institute Genome Sequencing Center for Infectious Disease"/>
            <person name="Wu L."/>
            <person name="Ma J."/>
        </authorList>
    </citation>
    <scope>NUCLEOTIDE SEQUENCE [LARGE SCALE GENOMIC DNA]</scope>
    <source>
        <strain evidence="8 9">JCM 17504</strain>
    </source>
</reference>
<dbReference type="GeneID" id="68613735"/>
<dbReference type="Pfam" id="PF01594">
    <property type="entry name" value="AI-2E_transport"/>
    <property type="match status" value="1"/>
</dbReference>
<comment type="similarity">
    <text evidence="2">Belongs to the autoinducer-2 exporter (AI-2E) (TC 2.A.86) family.</text>
</comment>
<feature type="compositionally biased region" description="Basic and acidic residues" evidence="6">
    <location>
        <begin position="385"/>
        <end position="400"/>
    </location>
</feature>
<dbReference type="PANTHER" id="PTHR21716:SF4">
    <property type="entry name" value="TRANSMEMBRANE PROTEIN 245"/>
    <property type="match status" value="1"/>
</dbReference>
<name>A0AAV3UN40_9EURY</name>
<evidence type="ECO:0000256" key="5">
    <source>
        <dbReference type="ARBA" id="ARBA00023136"/>
    </source>
</evidence>
<keyword evidence="9" id="KW-1185">Reference proteome</keyword>
<comment type="subcellular location">
    <subcellularLocation>
        <location evidence="1">Membrane</location>
        <topology evidence="1">Multi-pass membrane protein</topology>
    </subcellularLocation>
</comment>
<evidence type="ECO:0000256" key="1">
    <source>
        <dbReference type="ARBA" id="ARBA00004141"/>
    </source>
</evidence>
<proteinExistence type="inferred from homology"/>
<feature type="compositionally biased region" description="Acidic residues" evidence="6">
    <location>
        <begin position="370"/>
        <end position="383"/>
    </location>
</feature>
<accession>A0AAV3UN40</accession>
<comment type="caution">
    <text evidence="8">The sequence shown here is derived from an EMBL/GenBank/DDBJ whole genome shotgun (WGS) entry which is preliminary data.</text>
</comment>
<keyword evidence="5 7" id="KW-0472">Membrane</keyword>
<feature type="transmembrane region" description="Helical" evidence="7">
    <location>
        <begin position="149"/>
        <end position="171"/>
    </location>
</feature>
<dbReference type="InterPro" id="IPR002549">
    <property type="entry name" value="AI-2E-like"/>
</dbReference>
<evidence type="ECO:0000256" key="2">
    <source>
        <dbReference type="ARBA" id="ARBA00009773"/>
    </source>
</evidence>
<evidence type="ECO:0000256" key="3">
    <source>
        <dbReference type="ARBA" id="ARBA00022692"/>
    </source>
</evidence>